<protein>
    <submittedName>
        <fullName evidence="2">Uncharacterized protein</fullName>
    </submittedName>
</protein>
<reference evidence="3" key="2">
    <citation type="journal article" date="2017" name="Nat. Plants">
        <title>The Aegilops tauschii genome reveals multiple impacts of transposons.</title>
        <authorList>
            <person name="Zhao G."/>
            <person name="Zou C."/>
            <person name="Li K."/>
            <person name="Wang K."/>
            <person name="Li T."/>
            <person name="Gao L."/>
            <person name="Zhang X."/>
            <person name="Wang H."/>
            <person name="Yang Z."/>
            <person name="Liu X."/>
            <person name="Jiang W."/>
            <person name="Mao L."/>
            <person name="Kong X."/>
            <person name="Jiao Y."/>
            <person name="Jia J."/>
        </authorList>
    </citation>
    <scope>NUCLEOTIDE SEQUENCE [LARGE SCALE GENOMIC DNA]</scope>
    <source>
        <strain evidence="3">cv. AL8/78</strain>
    </source>
</reference>
<reference evidence="2" key="4">
    <citation type="submission" date="2019-03" db="UniProtKB">
        <authorList>
            <consortium name="EnsemblPlants"/>
        </authorList>
    </citation>
    <scope>IDENTIFICATION</scope>
</reference>
<sequence length="149" mass="16691">MYESHPLSRIENTIKVQPKENKKKRKEKVRFLFDIFPPLARCTHPLFMYLVEPTQLMDLRIRKGPYLLPGRPARPWPARPTATTGRRTTKAPSATPMAFLQPYRSSNPTTPPVAMDHRRGPARTADAGLGGNSASMSMALVRSLVHSAS</sequence>
<keyword evidence="3" id="KW-1185">Reference proteome</keyword>
<name>A0A453HI73_AEGTS</name>
<reference evidence="2" key="3">
    <citation type="journal article" date="2017" name="Nature">
        <title>Genome sequence of the progenitor of the wheat D genome Aegilops tauschii.</title>
        <authorList>
            <person name="Luo M.C."/>
            <person name="Gu Y.Q."/>
            <person name="Puiu D."/>
            <person name="Wang H."/>
            <person name="Twardziok S.O."/>
            <person name="Deal K.R."/>
            <person name="Huo N."/>
            <person name="Zhu T."/>
            <person name="Wang L."/>
            <person name="Wang Y."/>
            <person name="McGuire P.E."/>
            <person name="Liu S."/>
            <person name="Long H."/>
            <person name="Ramasamy R.K."/>
            <person name="Rodriguez J.C."/>
            <person name="Van S.L."/>
            <person name="Yuan L."/>
            <person name="Wang Z."/>
            <person name="Xia Z."/>
            <person name="Xiao L."/>
            <person name="Anderson O.D."/>
            <person name="Ouyang S."/>
            <person name="Liang Y."/>
            <person name="Zimin A.V."/>
            <person name="Pertea G."/>
            <person name="Qi P."/>
            <person name="Bennetzen J.L."/>
            <person name="Dai X."/>
            <person name="Dawson M.W."/>
            <person name="Muller H.G."/>
            <person name="Kugler K."/>
            <person name="Rivarola-Duarte L."/>
            <person name="Spannagl M."/>
            <person name="Mayer K.F.X."/>
            <person name="Lu F.H."/>
            <person name="Bevan M.W."/>
            <person name="Leroy P."/>
            <person name="Li P."/>
            <person name="You F.M."/>
            <person name="Sun Q."/>
            <person name="Liu Z."/>
            <person name="Lyons E."/>
            <person name="Wicker T."/>
            <person name="Salzberg S.L."/>
            <person name="Devos K.M."/>
            <person name="Dvorak J."/>
        </authorList>
    </citation>
    <scope>NUCLEOTIDE SEQUENCE [LARGE SCALE GENOMIC DNA]</scope>
    <source>
        <strain evidence="2">cv. AL8/78</strain>
    </source>
</reference>
<evidence type="ECO:0000313" key="2">
    <source>
        <dbReference type="EnsemblPlants" id="AET4Gv20196300.1"/>
    </source>
</evidence>
<evidence type="ECO:0000313" key="3">
    <source>
        <dbReference type="Proteomes" id="UP000015105"/>
    </source>
</evidence>
<organism evidence="2 3">
    <name type="scientific">Aegilops tauschii subsp. strangulata</name>
    <name type="common">Goatgrass</name>
    <dbReference type="NCBI Taxonomy" id="200361"/>
    <lineage>
        <taxon>Eukaryota</taxon>
        <taxon>Viridiplantae</taxon>
        <taxon>Streptophyta</taxon>
        <taxon>Embryophyta</taxon>
        <taxon>Tracheophyta</taxon>
        <taxon>Spermatophyta</taxon>
        <taxon>Magnoliopsida</taxon>
        <taxon>Liliopsida</taxon>
        <taxon>Poales</taxon>
        <taxon>Poaceae</taxon>
        <taxon>BOP clade</taxon>
        <taxon>Pooideae</taxon>
        <taxon>Triticodae</taxon>
        <taxon>Triticeae</taxon>
        <taxon>Triticinae</taxon>
        <taxon>Aegilops</taxon>
    </lineage>
</organism>
<feature type="region of interest" description="Disordered" evidence="1">
    <location>
        <begin position="69"/>
        <end position="119"/>
    </location>
</feature>
<evidence type="ECO:0000256" key="1">
    <source>
        <dbReference type="SAM" id="MobiDB-lite"/>
    </source>
</evidence>
<accession>A0A453HI73</accession>
<dbReference type="Gramene" id="AET4Gv20196300.1">
    <property type="protein sequence ID" value="AET4Gv20196300.1"/>
    <property type="gene ID" value="AET4Gv20196300"/>
</dbReference>
<proteinExistence type="predicted"/>
<dbReference type="Proteomes" id="UP000015105">
    <property type="component" value="Chromosome 4D"/>
</dbReference>
<dbReference type="STRING" id="200361.A0A453HI73"/>
<dbReference type="AlphaFoldDB" id="A0A453HI73"/>
<dbReference type="EnsemblPlants" id="AET4Gv20196300.1">
    <property type="protein sequence ID" value="AET4Gv20196300.1"/>
    <property type="gene ID" value="AET4Gv20196300"/>
</dbReference>
<reference evidence="2" key="5">
    <citation type="journal article" date="2021" name="G3 (Bethesda)">
        <title>Aegilops tauschii genome assembly Aet v5.0 features greater sequence contiguity and improved annotation.</title>
        <authorList>
            <person name="Wang L."/>
            <person name="Zhu T."/>
            <person name="Rodriguez J.C."/>
            <person name="Deal K.R."/>
            <person name="Dubcovsky J."/>
            <person name="McGuire P.E."/>
            <person name="Lux T."/>
            <person name="Spannagl M."/>
            <person name="Mayer K.F.X."/>
            <person name="Baldrich P."/>
            <person name="Meyers B.C."/>
            <person name="Huo N."/>
            <person name="Gu Y.Q."/>
            <person name="Zhou H."/>
            <person name="Devos K.M."/>
            <person name="Bennetzen J.L."/>
            <person name="Unver T."/>
            <person name="Budak H."/>
            <person name="Gulick P.J."/>
            <person name="Galiba G."/>
            <person name="Kalapos B."/>
            <person name="Nelson D.R."/>
            <person name="Li P."/>
            <person name="You F.M."/>
            <person name="Luo M.C."/>
            <person name="Dvorak J."/>
        </authorList>
    </citation>
    <scope>NUCLEOTIDE SEQUENCE [LARGE SCALE GENOMIC DNA]</scope>
    <source>
        <strain evidence="2">cv. AL8/78</strain>
    </source>
</reference>
<reference evidence="3" key="1">
    <citation type="journal article" date="2014" name="Science">
        <title>Ancient hybridizations among the ancestral genomes of bread wheat.</title>
        <authorList>
            <consortium name="International Wheat Genome Sequencing Consortium,"/>
            <person name="Marcussen T."/>
            <person name="Sandve S.R."/>
            <person name="Heier L."/>
            <person name="Spannagl M."/>
            <person name="Pfeifer M."/>
            <person name="Jakobsen K.S."/>
            <person name="Wulff B.B."/>
            <person name="Steuernagel B."/>
            <person name="Mayer K.F."/>
            <person name="Olsen O.A."/>
        </authorList>
    </citation>
    <scope>NUCLEOTIDE SEQUENCE [LARGE SCALE GENOMIC DNA]</scope>
    <source>
        <strain evidence="3">cv. AL8/78</strain>
    </source>
</reference>